<dbReference type="SMART" id="SM00100">
    <property type="entry name" value="cNMP"/>
    <property type="match status" value="1"/>
</dbReference>
<dbReference type="InterPro" id="IPR036388">
    <property type="entry name" value="WH-like_DNA-bd_sf"/>
</dbReference>
<dbReference type="GO" id="GO:0005829">
    <property type="term" value="C:cytosol"/>
    <property type="evidence" value="ECO:0007669"/>
    <property type="project" value="TreeGrafter"/>
</dbReference>
<dbReference type="InterPro" id="IPR050397">
    <property type="entry name" value="Env_Response_Regulators"/>
</dbReference>
<reference evidence="6 7" key="1">
    <citation type="journal article" date="2016" name="Int. J. Syst. Evol. Microbiol.">
        <title>Ensifer glycinis sp. nov., an novel rhizobial species associated with Glycine spp.</title>
        <authorList>
            <person name="Yan H."/>
            <person name="Yan J."/>
            <person name="Sui X.H."/>
            <person name="Wang E.T."/>
            <person name="Chen W.X."/>
            <person name="Zhang X.X."/>
            <person name="Chen W.F."/>
        </authorList>
    </citation>
    <scope>NUCLEOTIDE SEQUENCE [LARGE SCALE GENOMIC DNA]</scope>
    <source>
        <strain evidence="6 7">CCBAU 23380</strain>
    </source>
</reference>
<dbReference type="SMART" id="SM00419">
    <property type="entry name" value="HTH_CRP"/>
    <property type="match status" value="1"/>
</dbReference>
<dbReference type="PANTHER" id="PTHR24567">
    <property type="entry name" value="CRP FAMILY TRANSCRIPTIONAL REGULATORY PROTEIN"/>
    <property type="match status" value="1"/>
</dbReference>
<accession>A0A178XM04</accession>
<keyword evidence="7" id="KW-1185">Reference proteome</keyword>
<evidence type="ECO:0000313" key="6">
    <source>
        <dbReference type="EMBL" id="OAP35615.1"/>
    </source>
</evidence>
<dbReference type="InterPro" id="IPR012318">
    <property type="entry name" value="HTH_CRP"/>
</dbReference>
<dbReference type="InterPro" id="IPR014710">
    <property type="entry name" value="RmlC-like_jellyroll"/>
</dbReference>
<dbReference type="EMBL" id="LPUX01000066">
    <property type="protein sequence ID" value="OAP35615.1"/>
    <property type="molecule type" value="Genomic_DNA"/>
</dbReference>
<dbReference type="GO" id="GO:0003677">
    <property type="term" value="F:DNA binding"/>
    <property type="evidence" value="ECO:0007669"/>
    <property type="project" value="UniProtKB-KW"/>
</dbReference>
<keyword evidence="3" id="KW-0804">Transcription</keyword>
<dbReference type="STRING" id="1472378.AU381_11935"/>
<dbReference type="PRINTS" id="PR00034">
    <property type="entry name" value="HTHCRP"/>
</dbReference>
<dbReference type="Pfam" id="PF00027">
    <property type="entry name" value="cNMP_binding"/>
    <property type="match status" value="1"/>
</dbReference>
<dbReference type="SUPFAM" id="SSF46785">
    <property type="entry name" value="Winged helix' DNA-binding domain"/>
    <property type="match status" value="1"/>
</dbReference>
<dbReference type="PROSITE" id="PS51063">
    <property type="entry name" value="HTH_CRP_2"/>
    <property type="match status" value="1"/>
</dbReference>
<dbReference type="RefSeq" id="WP_014857921.1">
    <property type="nucleotide sequence ID" value="NZ_LPUX01000066.1"/>
</dbReference>
<dbReference type="GO" id="GO:0003700">
    <property type="term" value="F:DNA-binding transcription factor activity"/>
    <property type="evidence" value="ECO:0007669"/>
    <property type="project" value="InterPro"/>
</dbReference>
<dbReference type="InterPro" id="IPR000595">
    <property type="entry name" value="cNMP-bd_dom"/>
</dbReference>
<dbReference type="PANTHER" id="PTHR24567:SF75">
    <property type="entry name" value="FUMARATE AND NITRATE REDUCTION REGULATORY PROTEIN"/>
    <property type="match status" value="1"/>
</dbReference>
<gene>
    <name evidence="6" type="ORF">AU381_11935</name>
</gene>
<dbReference type="SUPFAM" id="SSF51206">
    <property type="entry name" value="cAMP-binding domain-like"/>
    <property type="match status" value="1"/>
</dbReference>
<dbReference type="InterPro" id="IPR036390">
    <property type="entry name" value="WH_DNA-bd_sf"/>
</dbReference>
<feature type="domain" description="HTH crp-type" evidence="5">
    <location>
        <begin position="148"/>
        <end position="220"/>
    </location>
</feature>
<evidence type="ECO:0000259" key="5">
    <source>
        <dbReference type="PROSITE" id="PS51063"/>
    </source>
</evidence>
<dbReference type="AlphaFoldDB" id="A0A178XM04"/>
<dbReference type="InterPro" id="IPR018335">
    <property type="entry name" value="Tscrpt_reg_HTH_Crp-type_CS"/>
</dbReference>
<keyword evidence="2" id="KW-0238">DNA-binding</keyword>
<dbReference type="Gene3D" id="1.10.10.10">
    <property type="entry name" value="Winged helix-like DNA-binding domain superfamily/Winged helix DNA-binding domain"/>
    <property type="match status" value="1"/>
</dbReference>
<evidence type="ECO:0000256" key="2">
    <source>
        <dbReference type="ARBA" id="ARBA00023125"/>
    </source>
</evidence>
<dbReference type="Proteomes" id="UP000094025">
    <property type="component" value="Unassembled WGS sequence"/>
</dbReference>
<dbReference type="InterPro" id="IPR018490">
    <property type="entry name" value="cNMP-bd_dom_sf"/>
</dbReference>
<evidence type="ECO:0000256" key="3">
    <source>
        <dbReference type="ARBA" id="ARBA00023163"/>
    </source>
</evidence>
<keyword evidence="1" id="KW-0805">Transcription regulation</keyword>
<comment type="caution">
    <text evidence="6">The sequence shown here is derived from an EMBL/GenBank/DDBJ whole genome shotgun (WGS) entry which is preliminary data.</text>
</comment>
<dbReference type="PROSITE" id="PS50042">
    <property type="entry name" value="CNMP_BINDING_3"/>
    <property type="match status" value="1"/>
</dbReference>
<proteinExistence type="predicted"/>
<dbReference type="Gene3D" id="2.60.120.10">
    <property type="entry name" value="Jelly Rolls"/>
    <property type="match status" value="1"/>
</dbReference>
<evidence type="ECO:0000256" key="1">
    <source>
        <dbReference type="ARBA" id="ARBA00023015"/>
    </source>
</evidence>
<dbReference type="CDD" id="cd00038">
    <property type="entry name" value="CAP_ED"/>
    <property type="match status" value="1"/>
</dbReference>
<feature type="domain" description="Cyclic nucleotide-binding" evidence="4">
    <location>
        <begin position="38"/>
        <end position="86"/>
    </location>
</feature>
<protein>
    <submittedName>
        <fullName evidence="6">Crp/Fnr family transcriptional regulator</fullName>
    </submittedName>
</protein>
<evidence type="ECO:0000259" key="4">
    <source>
        <dbReference type="PROSITE" id="PS50042"/>
    </source>
</evidence>
<sequence length="249" mass="27830">MSVQVLSIKDGHAATAGSVGLPSADLSCLFSRQALERFEPGEAIFWEGDEATHIFEVEDGMLRALRLLGDGRRIIVGFLRTGDLLGVSLKERYLYTVEAISPVQLRRFPRRRFEDEVARDPRLQEQLFSKLRDEMTAAQDQAVLLSRRSAEEKLANFLLLMKERGNSEHRAIVDLPMTRLDIANYLGMTIETVSRTITKLANGGIIAAAGRRSIKVLKMEPLRLLAEGDEGEHWMPPLARPGRYASANA</sequence>
<dbReference type="Pfam" id="PF13545">
    <property type="entry name" value="HTH_Crp_2"/>
    <property type="match status" value="1"/>
</dbReference>
<evidence type="ECO:0000313" key="7">
    <source>
        <dbReference type="Proteomes" id="UP000094025"/>
    </source>
</evidence>
<dbReference type="CDD" id="cd00092">
    <property type="entry name" value="HTH_CRP"/>
    <property type="match status" value="1"/>
</dbReference>
<dbReference type="OrthoDB" id="667966at2"/>
<name>A0A178XM04_9HYPH</name>
<dbReference type="PROSITE" id="PS00042">
    <property type="entry name" value="HTH_CRP_1"/>
    <property type="match status" value="1"/>
</dbReference>
<organism evidence="6 7">
    <name type="scientific">Sinorhizobium glycinis</name>
    <dbReference type="NCBI Taxonomy" id="1472378"/>
    <lineage>
        <taxon>Bacteria</taxon>
        <taxon>Pseudomonadati</taxon>
        <taxon>Pseudomonadota</taxon>
        <taxon>Alphaproteobacteria</taxon>
        <taxon>Hyphomicrobiales</taxon>
        <taxon>Rhizobiaceae</taxon>
        <taxon>Sinorhizobium/Ensifer group</taxon>
        <taxon>Sinorhizobium</taxon>
    </lineage>
</organism>